<evidence type="ECO:0000313" key="5">
    <source>
        <dbReference type="Proteomes" id="UP001175226"/>
    </source>
</evidence>
<dbReference type="Pfam" id="PF00171">
    <property type="entry name" value="Aldedh"/>
    <property type="match status" value="1"/>
</dbReference>
<evidence type="ECO:0000256" key="1">
    <source>
        <dbReference type="ARBA" id="ARBA00009986"/>
    </source>
</evidence>
<dbReference type="SUPFAM" id="SSF53720">
    <property type="entry name" value="ALDH-like"/>
    <property type="match status" value="1"/>
</dbReference>
<dbReference type="EMBL" id="JAUEPT010000027">
    <property type="protein sequence ID" value="KAK0442126.1"/>
    <property type="molecule type" value="Genomic_DNA"/>
</dbReference>
<organism evidence="4 5">
    <name type="scientific">Armillaria borealis</name>
    <dbReference type="NCBI Taxonomy" id="47425"/>
    <lineage>
        <taxon>Eukaryota</taxon>
        <taxon>Fungi</taxon>
        <taxon>Dikarya</taxon>
        <taxon>Basidiomycota</taxon>
        <taxon>Agaricomycotina</taxon>
        <taxon>Agaricomycetes</taxon>
        <taxon>Agaricomycetidae</taxon>
        <taxon>Agaricales</taxon>
        <taxon>Marasmiineae</taxon>
        <taxon>Physalacriaceae</taxon>
        <taxon>Armillaria</taxon>
    </lineage>
</organism>
<keyword evidence="5" id="KW-1185">Reference proteome</keyword>
<name>A0AA39MPB8_9AGAR</name>
<feature type="domain" description="Aldehyde dehydrogenase" evidence="3">
    <location>
        <begin position="50"/>
        <end position="202"/>
    </location>
</feature>
<dbReference type="InterPro" id="IPR016163">
    <property type="entry name" value="Ald_DH_C"/>
</dbReference>
<dbReference type="PANTHER" id="PTHR42986:SF1">
    <property type="entry name" value="BENZALDEHYDE DEHYDROGENASE YFMT"/>
    <property type="match status" value="1"/>
</dbReference>
<dbReference type="Gene3D" id="3.40.309.10">
    <property type="entry name" value="Aldehyde Dehydrogenase, Chain A, domain 2"/>
    <property type="match status" value="1"/>
</dbReference>
<dbReference type="GO" id="GO:0016620">
    <property type="term" value="F:oxidoreductase activity, acting on the aldehyde or oxo group of donors, NAD or NADP as acceptor"/>
    <property type="evidence" value="ECO:0007669"/>
    <property type="project" value="InterPro"/>
</dbReference>
<gene>
    <name evidence="4" type="ORF">EV421DRAFT_1904303</name>
</gene>
<dbReference type="InterPro" id="IPR016161">
    <property type="entry name" value="Ald_DH/histidinol_DH"/>
</dbReference>
<protein>
    <recommendedName>
        <fullName evidence="3">Aldehyde dehydrogenase domain-containing protein</fullName>
    </recommendedName>
</protein>
<comment type="similarity">
    <text evidence="1">Belongs to the aldehyde dehydrogenase family.</text>
</comment>
<reference evidence="4" key="1">
    <citation type="submission" date="2023-06" db="EMBL/GenBank/DDBJ databases">
        <authorList>
            <consortium name="Lawrence Berkeley National Laboratory"/>
            <person name="Ahrendt S."/>
            <person name="Sahu N."/>
            <person name="Indic B."/>
            <person name="Wong-Bajracharya J."/>
            <person name="Merenyi Z."/>
            <person name="Ke H.-M."/>
            <person name="Monk M."/>
            <person name="Kocsube S."/>
            <person name="Drula E."/>
            <person name="Lipzen A."/>
            <person name="Balint B."/>
            <person name="Henrissat B."/>
            <person name="Andreopoulos B."/>
            <person name="Martin F.M."/>
            <person name="Harder C.B."/>
            <person name="Rigling D."/>
            <person name="Ford K.L."/>
            <person name="Foster G.D."/>
            <person name="Pangilinan J."/>
            <person name="Papanicolaou A."/>
            <person name="Barry K."/>
            <person name="LaButti K."/>
            <person name="Viragh M."/>
            <person name="Koriabine M."/>
            <person name="Yan M."/>
            <person name="Riley R."/>
            <person name="Champramary S."/>
            <person name="Plett K.L."/>
            <person name="Tsai I.J."/>
            <person name="Slot J."/>
            <person name="Sipos G."/>
            <person name="Plett J."/>
            <person name="Nagy L.G."/>
            <person name="Grigoriev I.V."/>
        </authorList>
    </citation>
    <scope>NUCLEOTIDE SEQUENCE</scope>
    <source>
        <strain evidence="4">FPL87.14</strain>
    </source>
</reference>
<evidence type="ECO:0000256" key="2">
    <source>
        <dbReference type="ARBA" id="ARBA00023027"/>
    </source>
</evidence>
<comment type="caution">
    <text evidence="4">The sequence shown here is derived from an EMBL/GenBank/DDBJ whole genome shotgun (WGS) entry which is preliminary data.</text>
</comment>
<dbReference type="Proteomes" id="UP001175226">
    <property type="component" value="Unassembled WGS sequence"/>
</dbReference>
<dbReference type="InterPro" id="IPR015590">
    <property type="entry name" value="Aldehyde_DH_dom"/>
</dbReference>
<dbReference type="AlphaFoldDB" id="A0AA39MPB8"/>
<accession>A0AA39MPB8</accession>
<sequence>MKTLRAVGAVQRMDSRQKTDVIEESNVETGGMGRVVPIDDDQASTLPQALDDAYLDAAAKGIVSGAPVYSGQVCISTSRRVLVQRGVTDALTANICGFCKSLKAGDPHTDPTANISALISQLPAKNVLSALRDSEAIEEGTQLFVGDVSRDGSVIHICSLALNRVRSCVLVMNGIQLSIITLDTIDEAAELSDYTLYSSLWTTGRWIWVLQIDSHLVFEQVKSMKFSSLTVDEAQVMSTLTGP</sequence>
<evidence type="ECO:0000313" key="4">
    <source>
        <dbReference type="EMBL" id="KAK0442126.1"/>
    </source>
</evidence>
<keyword evidence="2" id="KW-0520">NAD</keyword>
<evidence type="ECO:0000259" key="3">
    <source>
        <dbReference type="Pfam" id="PF00171"/>
    </source>
</evidence>
<proteinExistence type="inferred from homology"/>
<dbReference type="PANTHER" id="PTHR42986">
    <property type="entry name" value="BENZALDEHYDE DEHYDROGENASE YFMT"/>
    <property type="match status" value="1"/>
</dbReference>